<evidence type="ECO:0000313" key="1">
    <source>
        <dbReference type="EMBL" id="EGV99083.1"/>
    </source>
</evidence>
<protein>
    <submittedName>
        <fullName evidence="1">Uncharacterized protein</fullName>
    </submittedName>
</protein>
<organism evidence="1 2">
    <name type="scientific">Cricetulus griseus</name>
    <name type="common">Chinese hamster</name>
    <name type="synonym">Cricetulus barabensis griseus</name>
    <dbReference type="NCBI Taxonomy" id="10029"/>
    <lineage>
        <taxon>Eukaryota</taxon>
        <taxon>Metazoa</taxon>
        <taxon>Chordata</taxon>
        <taxon>Craniata</taxon>
        <taxon>Vertebrata</taxon>
        <taxon>Euteleostomi</taxon>
        <taxon>Mammalia</taxon>
        <taxon>Eutheria</taxon>
        <taxon>Euarchontoglires</taxon>
        <taxon>Glires</taxon>
        <taxon>Rodentia</taxon>
        <taxon>Myomorpha</taxon>
        <taxon>Muroidea</taxon>
        <taxon>Cricetidae</taxon>
        <taxon>Cricetinae</taxon>
        <taxon>Cricetulus</taxon>
    </lineage>
</organism>
<dbReference type="Proteomes" id="UP000001075">
    <property type="component" value="Unassembled WGS sequence"/>
</dbReference>
<reference evidence="2" key="1">
    <citation type="journal article" date="2011" name="Nat. Biotechnol.">
        <title>The genomic sequence of the Chinese hamster ovary (CHO)-K1 cell line.</title>
        <authorList>
            <person name="Xu X."/>
            <person name="Nagarajan H."/>
            <person name="Lewis N.E."/>
            <person name="Pan S."/>
            <person name="Cai Z."/>
            <person name="Liu X."/>
            <person name="Chen W."/>
            <person name="Xie M."/>
            <person name="Wang W."/>
            <person name="Hammond S."/>
            <person name="Andersen M.R."/>
            <person name="Neff N."/>
            <person name="Passarelli B."/>
            <person name="Koh W."/>
            <person name="Fan H.C."/>
            <person name="Wang J."/>
            <person name="Gui Y."/>
            <person name="Lee K.H."/>
            <person name="Betenbaugh M.J."/>
            <person name="Quake S.R."/>
            <person name="Famili I."/>
            <person name="Palsson B.O."/>
            <person name="Wang J."/>
        </authorList>
    </citation>
    <scope>NUCLEOTIDE SEQUENCE [LARGE SCALE GENOMIC DNA]</scope>
    <source>
        <strain evidence="2">CHO K1 cell line</strain>
    </source>
</reference>
<name>G3H5E6_CRIGR</name>
<sequence>MLQNHEGLGLNPHTDIKKPGVALCRSVTTVPWEWRQEARWGLLVVASQSPGPVETLFQRNEMGNDRARYPTSSL</sequence>
<dbReference type="EMBL" id="JH000158">
    <property type="protein sequence ID" value="EGV99083.1"/>
    <property type="molecule type" value="Genomic_DNA"/>
</dbReference>
<dbReference type="InParanoid" id="G3H5E6"/>
<dbReference type="AlphaFoldDB" id="G3H5E6"/>
<accession>G3H5E6</accession>
<gene>
    <name evidence="1" type="ORF">I79_005533</name>
</gene>
<proteinExistence type="predicted"/>
<evidence type="ECO:0000313" key="2">
    <source>
        <dbReference type="Proteomes" id="UP000001075"/>
    </source>
</evidence>